<protein>
    <submittedName>
        <fullName evidence="2">Nuclear transport factor 2 family protein</fullName>
    </submittedName>
</protein>
<sequence length="152" mass="17357">MKRIATLILGTVFSLAISASDFDAEKFAKDYYQALINTQAPNATDKDIEHYLSFLKDDVGNQHIPYQPDDTRAKGAIERFRKGMTYYLGSHTSYEAKLIETNVGDGFIILKFYNKASGIHPQTKQKNSYAENVMEVLELEEGKVARIRRYTY</sequence>
<gene>
    <name evidence="2" type="ORF">D5018_16160</name>
</gene>
<evidence type="ECO:0000313" key="3">
    <source>
        <dbReference type="Proteomes" id="UP000281474"/>
    </source>
</evidence>
<evidence type="ECO:0000313" key="2">
    <source>
        <dbReference type="EMBL" id="RLV58655.1"/>
    </source>
</evidence>
<proteinExistence type="predicted"/>
<organism evidence="2 3">
    <name type="scientific">Parashewanella curva</name>
    <dbReference type="NCBI Taxonomy" id="2338552"/>
    <lineage>
        <taxon>Bacteria</taxon>
        <taxon>Pseudomonadati</taxon>
        <taxon>Pseudomonadota</taxon>
        <taxon>Gammaproteobacteria</taxon>
        <taxon>Alteromonadales</taxon>
        <taxon>Shewanellaceae</taxon>
        <taxon>Parashewanella</taxon>
    </lineage>
</organism>
<dbReference type="Gene3D" id="3.10.450.50">
    <property type="match status" value="1"/>
</dbReference>
<keyword evidence="3" id="KW-1185">Reference proteome</keyword>
<dbReference type="AlphaFoldDB" id="A0A3L8PTB9"/>
<dbReference type="Proteomes" id="UP000281474">
    <property type="component" value="Unassembled WGS sequence"/>
</dbReference>
<dbReference type="OrthoDB" id="5738463at2"/>
<accession>A0A3L8PTB9</accession>
<evidence type="ECO:0000256" key="1">
    <source>
        <dbReference type="SAM" id="SignalP"/>
    </source>
</evidence>
<name>A0A3L8PTB9_9GAMM</name>
<feature type="signal peptide" evidence="1">
    <location>
        <begin position="1"/>
        <end position="19"/>
    </location>
</feature>
<reference evidence="2 3" key="1">
    <citation type="submission" date="2018-09" db="EMBL/GenBank/DDBJ databases">
        <title>Phylogeny of the Shewanellaceae, and recommendation for two new genera, Pseudoshewanella and Parashewanella.</title>
        <authorList>
            <person name="Wang G."/>
        </authorList>
    </citation>
    <scope>NUCLEOTIDE SEQUENCE [LARGE SCALE GENOMIC DNA]</scope>
    <source>
        <strain evidence="2 3">C51</strain>
    </source>
</reference>
<feature type="chain" id="PRO_5018079592" evidence="1">
    <location>
        <begin position="20"/>
        <end position="152"/>
    </location>
</feature>
<dbReference type="EMBL" id="QZEI01000061">
    <property type="protein sequence ID" value="RLV58655.1"/>
    <property type="molecule type" value="Genomic_DNA"/>
</dbReference>
<comment type="caution">
    <text evidence="2">The sequence shown here is derived from an EMBL/GenBank/DDBJ whole genome shotgun (WGS) entry which is preliminary data.</text>
</comment>
<keyword evidence="1" id="KW-0732">Signal</keyword>